<evidence type="ECO:0000256" key="4">
    <source>
        <dbReference type="ARBA" id="ARBA00022692"/>
    </source>
</evidence>
<protein>
    <recommendedName>
        <fullName evidence="3">ER membrane protein complex subunit 4</fullName>
    </recommendedName>
</protein>
<evidence type="ECO:0000256" key="6">
    <source>
        <dbReference type="ARBA" id="ARBA00022989"/>
    </source>
</evidence>
<dbReference type="PANTHER" id="PTHR19315">
    <property type="entry name" value="ER MEMBRANE PROTEIN COMPLEX SUBUNIT 4"/>
    <property type="match status" value="1"/>
</dbReference>
<keyword evidence="5" id="KW-0256">Endoplasmic reticulum</keyword>
<dbReference type="Proteomes" id="UP001054252">
    <property type="component" value="Unassembled WGS sequence"/>
</dbReference>
<evidence type="ECO:0000256" key="7">
    <source>
        <dbReference type="ARBA" id="ARBA00023136"/>
    </source>
</evidence>
<dbReference type="EMBL" id="BPVZ01000617">
    <property type="protein sequence ID" value="GKV52133.1"/>
    <property type="molecule type" value="Genomic_DNA"/>
</dbReference>
<evidence type="ECO:0000256" key="2">
    <source>
        <dbReference type="ARBA" id="ARBA00007715"/>
    </source>
</evidence>
<evidence type="ECO:0000256" key="1">
    <source>
        <dbReference type="ARBA" id="ARBA00004477"/>
    </source>
</evidence>
<comment type="similarity">
    <text evidence="2">Belongs to the EMC4 family.</text>
</comment>
<name>A0AAV5MQ80_9ROSI</name>
<feature type="transmembrane region" description="Helical" evidence="8">
    <location>
        <begin position="39"/>
        <end position="61"/>
    </location>
</feature>
<sequence length="71" mass="7725">MLTGGTAGHQELNFSNLYFPTKAWEVAQGPLKNLMMMGFMMWMAGSTVHLFSIGNTFSALWQPISALQGAG</sequence>
<comment type="subcellular location">
    <subcellularLocation>
        <location evidence="1">Endoplasmic reticulum membrane</location>
        <topology evidence="1">Multi-pass membrane protein</topology>
    </subcellularLocation>
</comment>
<dbReference type="InterPro" id="IPR009445">
    <property type="entry name" value="TMEM85/Emc4"/>
</dbReference>
<evidence type="ECO:0000313" key="10">
    <source>
        <dbReference type="Proteomes" id="UP001054252"/>
    </source>
</evidence>
<reference evidence="9 10" key="1">
    <citation type="journal article" date="2021" name="Commun. Biol.">
        <title>The genome of Shorea leprosula (Dipterocarpaceae) highlights the ecological relevance of drought in aseasonal tropical rainforests.</title>
        <authorList>
            <person name="Ng K.K.S."/>
            <person name="Kobayashi M.J."/>
            <person name="Fawcett J.A."/>
            <person name="Hatakeyama M."/>
            <person name="Paape T."/>
            <person name="Ng C.H."/>
            <person name="Ang C.C."/>
            <person name="Tnah L.H."/>
            <person name="Lee C.T."/>
            <person name="Nishiyama T."/>
            <person name="Sese J."/>
            <person name="O'Brien M.J."/>
            <person name="Copetti D."/>
            <person name="Mohd Noor M.I."/>
            <person name="Ong R.C."/>
            <person name="Putra M."/>
            <person name="Sireger I.Z."/>
            <person name="Indrioko S."/>
            <person name="Kosugi Y."/>
            <person name="Izuno A."/>
            <person name="Isagi Y."/>
            <person name="Lee S.L."/>
            <person name="Shimizu K.K."/>
        </authorList>
    </citation>
    <scope>NUCLEOTIDE SEQUENCE [LARGE SCALE GENOMIC DNA]</scope>
    <source>
        <strain evidence="9">214</strain>
    </source>
</reference>
<evidence type="ECO:0000256" key="3">
    <source>
        <dbReference type="ARBA" id="ARBA00020820"/>
    </source>
</evidence>
<accession>A0AAV5MQ80</accession>
<dbReference type="Pfam" id="PF06417">
    <property type="entry name" value="EMC4"/>
    <property type="match status" value="1"/>
</dbReference>
<dbReference type="GO" id="GO:0005789">
    <property type="term" value="C:endoplasmic reticulum membrane"/>
    <property type="evidence" value="ECO:0007669"/>
    <property type="project" value="UniProtKB-SubCell"/>
</dbReference>
<proteinExistence type="inferred from homology"/>
<gene>
    <name evidence="9" type="ORF">SLEP1_g58725</name>
</gene>
<keyword evidence="7 8" id="KW-0472">Membrane</keyword>
<evidence type="ECO:0000256" key="8">
    <source>
        <dbReference type="SAM" id="Phobius"/>
    </source>
</evidence>
<keyword evidence="4 8" id="KW-0812">Transmembrane</keyword>
<dbReference type="AlphaFoldDB" id="A0AAV5MQ80"/>
<comment type="caution">
    <text evidence="9">The sequence shown here is derived from an EMBL/GenBank/DDBJ whole genome shotgun (WGS) entry which is preliminary data.</text>
</comment>
<evidence type="ECO:0000313" key="9">
    <source>
        <dbReference type="EMBL" id="GKV52133.1"/>
    </source>
</evidence>
<keyword evidence="6 8" id="KW-1133">Transmembrane helix</keyword>
<evidence type="ECO:0000256" key="5">
    <source>
        <dbReference type="ARBA" id="ARBA00022824"/>
    </source>
</evidence>
<keyword evidence="10" id="KW-1185">Reference proteome</keyword>
<organism evidence="9 10">
    <name type="scientific">Rubroshorea leprosula</name>
    <dbReference type="NCBI Taxonomy" id="152421"/>
    <lineage>
        <taxon>Eukaryota</taxon>
        <taxon>Viridiplantae</taxon>
        <taxon>Streptophyta</taxon>
        <taxon>Embryophyta</taxon>
        <taxon>Tracheophyta</taxon>
        <taxon>Spermatophyta</taxon>
        <taxon>Magnoliopsida</taxon>
        <taxon>eudicotyledons</taxon>
        <taxon>Gunneridae</taxon>
        <taxon>Pentapetalae</taxon>
        <taxon>rosids</taxon>
        <taxon>malvids</taxon>
        <taxon>Malvales</taxon>
        <taxon>Dipterocarpaceae</taxon>
        <taxon>Rubroshorea</taxon>
    </lineage>
</organism>